<dbReference type="EMBL" id="JH993005">
    <property type="protein sequence ID" value="EKX44352.1"/>
    <property type="molecule type" value="Genomic_DNA"/>
</dbReference>
<reference evidence="10" key="3">
    <citation type="submission" date="2015-06" db="UniProtKB">
        <authorList>
            <consortium name="EnsemblProtists"/>
        </authorList>
    </citation>
    <scope>IDENTIFICATION</scope>
</reference>
<evidence type="ECO:0000256" key="5">
    <source>
        <dbReference type="ARBA" id="ARBA00012683"/>
    </source>
</evidence>
<name>L1J7R3_GUITC</name>
<dbReference type="OrthoDB" id="294378at2759"/>
<evidence type="ECO:0000256" key="4">
    <source>
        <dbReference type="ARBA" id="ARBA00009892"/>
    </source>
</evidence>
<evidence type="ECO:0000256" key="8">
    <source>
        <dbReference type="ARBA" id="ARBA00023256"/>
    </source>
</evidence>
<dbReference type="InterPro" id="IPR029035">
    <property type="entry name" value="DHS-like_NAD/FAD-binding_dom"/>
</dbReference>
<keyword evidence="8" id="KW-0386">Hypusine biosynthesis</keyword>
<dbReference type="EnsemblProtists" id="EKX44352">
    <property type="protein sequence ID" value="EKX44352"/>
    <property type="gene ID" value="GUITHDRAFT_72253"/>
</dbReference>
<dbReference type="Proteomes" id="UP000011087">
    <property type="component" value="Unassembled WGS sequence"/>
</dbReference>
<keyword evidence="6" id="KW-0808">Transferase</keyword>
<proteinExistence type="inferred from homology"/>
<evidence type="ECO:0000313" key="10">
    <source>
        <dbReference type="EnsemblProtists" id="EKX44352"/>
    </source>
</evidence>
<dbReference type="InterPro" id="IPR036982">
    <property type="entry name" value="Deoxyhypusine_synthase_sf"/>
</dbReference>
<reference evidence="9 11" key="1">
    <citation type="journal article" date="2012" name="Nature">
        <title>Algal genomes reveal evolutionary mosaicism and the fate of nucleomorphs.</title>
        <authorList>
            <consortium name="DOE Joint Genome Institute"/>
            <person name="Curtis B.A."/>
            <person name="Tanifuji G."/>
            <person name="Burki F."/>
            <person name="Gruber A."/>
            <person name="Irimia M."/>
            <person name="Maruyama S."/>
            <person name="Arias M.C."/>
            <person name="Ball S.G."/>
            <person name="Gile G.H."/>
            <person name="Hirakawa Y."/>
            <person name="Hopkins J.F."/>
            <person name="Kuo A."/>
            <person name="Rensing S.A."/>
            <person name="Schmutz J."/>
            <person name="Symeonidi A."/>
            <person name="Elias M."/>
            <person name="Eveleigh R.J."/>
            <person name="Herman E.K."/>
            <person name="Klute M.J."/>
            <person name="Nakayama T."/>
            <person name="Obornik M."/>
            <person name="Reyes-Prieto A."/>
            <person name="Armbrust E.V."/>
            <person name="Aves S.J."/>
            <person name="Beiko R.G."/>
            <person name="Coutinho P."/>
            <person name="Dacks J.B."/>
            <person name="Durnford D.G."/>
            <person name="Fast N.M."/>
            <person name="Green B.R."/>
            <person name="Grisdale C.J."/>
            <person name="Hempel F."/>
            <person name="Henrissat B."/>
            <person name="Hoppner M.P."/>
            <person name="Ishida K."/>
            <person name="Kim E."/>
            <person name="Koreny L."/>
            <person name="Kroth P.G."/>
            <person name="Liu Y."/>
            <person name="Malik S.B."/>
            <person name="Maier U.G."/>
            <person name="McRose D."/>
            <person name="Mock T."/>
            <person name="Neilson J.A."/>
            <person name="Onodera N.T."/>
            <person name="Poole A.M."/>
            <person name="Pritham E.J."/>
            <person name="Richards T.A."/>
            <person name="Rocap G."/>
            <person name="Roy S.W."/>
            <person name="Sarai C."/>
            <person name="Schaack S."/>
            <person name="Shirato S."/>
            <person name="Slamovits C.H."/>
            <person name="Spencer D.F."/>
            <person name="Suzuki S."/>
            <person name="Worden A.Z."/>
            <person name="Zauner S."/>
            <person name="Barry K."/>
            <person name="Bell C."/>
            <person name="Bharti A.K."/>
            <person name="Crow J.A."/>
            <person name="Grimwood J."/>
            <person name="Kramer R."/>
            <person name="Lindquist E."/>
            <person name="Lucas S."/>
            <person name="Salamov A."/>
            <person name="McFadden G.I."/>
            <person name="Lane C.E."/>
            <person name="Keeling P.J."/>
            <person name="Gray M.W."/>
            <person name="Grigoriev I.V."/>
            <person name="Archibald J.M."/>
        </authorList>
    </citation>
    <scope>NUCLEOTIDE SEQUENCE</scope>
    <source>
        <strain evidence="9 11">CCMP2712</strain>
    </source>
</reference>
<dbReference type="SUPFAM" id="SSF52467">
    <property type="entry name" value="DHS-like NAD/FAD-binding domain"/>
    <property type="match status" value="1"/>
</dbReference>
<evidence type="ECO:0000256" key="2">
    <source>
        <dbReference type="ARBA" id="ARBA00001911"/>
    </source>
</evidence>
<dbReference type="STRING" id="905079.L1J7R3"/>
<gene>
    <name evidence="9" type="ORF">GUITHDRAFT_72253</name>
</gene>
<dbReference type="PaxDb" id="55529-EKX44352"/>
<protein>
    <recommendedName>
        <fullName evidence="5">deoxyhypusine synthase</fullName>
        <ecNumber evidence="5">2.5.1.46</ecNumber>
    </recommendedName>
</protein>
<dbReference type="RefSeq" id="XP_005831332.1">
    <property type="nucleotide sequence ID" value="XM_005831275.1"/>
</dbReference>
<dbReference type="eggNOG" id="KOG2924">
    <property type="taxonomic scope" value="Eukaryota"/>
</dbReference>
<dbReference type="Pfam" id="PF01916">
    <property type="entry name" value="DS"/>
    <property type="match status" value="1"/>
</dbReference>
<dbReference type="NCBIfam" id="TIGR00321">
    <property type="entry name" value="dhys"/>
    <property type="match status" value="1"/>
</dbReference>
<dbReference type="InterPro" id="IPR002773">
    <property type="entry name" value="Deoxyhypusine_synthase"/>
</dbReference>
<dbReference type="HOGENOM" id="CLU_039781_0_0_1"/>
<dbReference type="PANTHER" id="PTHR11703">
    <property type="entry name" value="DEOXYHYPUSINE SYNTHASE"/>
    <property type="match status" value="1"/>
</dbReference>
<dbReference type="GeneID" id="17300936"/>
<evidence type="ECO:0000256" key="7">
    <source>
        <dbReference type="ARBA" id="ARBA00023027"/>
    </source>
</evidence>
<dbReference type="KEGG" id="gtt:GUITHDRAFT_72253"/>
<evidence type="ECO:0000313" key="9">
    <source>
        <dbReference type="EMBL" id="EKX44352.1"/>
    </source>
</evidence>
<dbReference type="PANTHER" id="PTHR11703:SF0">
    <property type="entry name" value="DEOXYHYPUSINE SYNTHASE"/>
    <property type="match status" value="1"/>
</dbReference>
<reference evidence="11" key="2">
    <citation type="submission" date="2012-11" db="EMBL/GenBank/DDBJ databases">
        <authorList>
            <person name="Kuo A."/>
            <person name="Curtis B.A."/>
            <person name="Tanifuji G."/>
            <person name="Burki F."/>
            <person name="Gruber A."/>
            <person name="Irimia M."/>
            <person name="Maruyama S."/>
            <person name="Arias M.C."/>
            <person name="Ball S.G."/>
            <person name="Gile G.H."/>
            <person name="Hirakawa Y."/>
            <person name="Hopkins J.F."/>
            <person name="Rensing S.A."/>
            <person name="Schmutz J."/>
            <person name="Symeonidi A."/>
            <person name="Elias M."/>
            <person name="Eveleigh R.J."/>
            <person name="Herman E.K."/>
            <person name="Klute M.J."/>
            <person name="Nakayama T."/>
            <person name="Obornik M."/>
            <person name="Reyes-Prieto A."/>
            <person name="Armbrust E.V."/>
            <person name="Aves S.J."/>
            <person name="Beiko R.G."/>
            <person name="Coutinho P."/>
            <person name="Dacks J.B."/>
            <person name="Durnford D.G."/>
            <person name="Fast N.M."/>
            <person name="Green B.R."/>
            <person name="Grisdale C."/>
            <person name="Hempe F."/>
            <person name="Henrissat B."/>
            <person name="Hoppner M.P."/>
            <person name="Ishida K.-I."/>
            <person name="Kim E."/>
            <person name="Koreny L."/>
            <person name="Kroth P.G."/>
            <person name="Liu Y."/>
            <person name="Malik S.-B."/>
            <person name="Maier U.G."/>
            <person name="McRose D."/>
            <person name="Mock T."/>
            <person name="Neilson J.A."/>
            <person name="Onodera N.T."/>
            <person name="Poole A.M."/>
            <person name="Pritham E.J."/>
            <person name="Richards T.A."/>
            <person name="Rocap G."/>
            <person name="Roy S.W."/>
            <person name="Sarai C."/>
            <person name="Schaack S."/>
            <person name="Shirato S."/>
            <person name="Slamovits C.H."/>
            <person name="Spencer D.F."/>
            <person name="Suzuki S."/>
            <person name="Worden A.Z."/>
            <person name="Zauner S."/>
            <person name="Barry K."/>
            <person name="Bell C."/>
            <person name="Bharti A.K."/>
            <person name="Crow J.A."/>
            <person name="Grimwood J."/>
            <person name="Kramer R."/>
            <person name="Lindquist E."/>
            <person name="Lucas S."/>
            <person name="Salamov A."/>
            <person name="McFadden G.I."/>
            <person name="Lane C.E."/>
            <person name="Keeling P.J."/>
            <person name="Gray M.W."/>
            <person name="Grigoriev I.V."/>
            <person name="Archibald J.M."/>
        </authorList>
    </citation>
    <scope>NUCLEOTIDE SEQUENCE</scope>
    <source>
        <strain evidence="11">CCMP2712</strain>
    </source>
</reference>
<evidence type="ECO:0000313" key="11">
    <source>
        <dbReference type="Proteomes" id="UP000011087"/>
    </source>
</evidence>
<comment type="similarity">
    <text evidence="4">Belongs to the deoxyhypusine synthase family.</text>
</comment>
<dbReference type="EC" id="2.5.1.46" evidence="5"/>
<dbReference type="AlphaFoldDB" id="L1J7R3"/>
<comment type="pathway">
    <text evidence="3">Protein modification; eIF5A hypusination.</text>
</comment>
<keyword evidence="11" id="KW-1185">Reference proteome</keyword>
<comment type="cofactor">
    <cofactor evidence="2">
        <name>NAD(+)</name>
        <dbReference type="ChEBI" id="CHEBI:57540"/>
    </cofactor>
</comment>
<dbReference type="GO" id="GO:0034038">
    <property type="term" value="F:deoxyhypusine synthase activity"/>
    <property type="evidence" value="ECO:0007669"/>
    <property type="project" value="UniProtKB-EC"/>
</dbReference>
<evidence type="ECO:0000256" key="1">
    <source>
        <dbReference type="ARBA" id="ARBA00000952"/>
    </source>
</evidence>
<accession>L1J7R3</accession>
<dbReference type="OMA" id="HSIINAN"/>
<comment type="catalytic activity">
    <reaction evidence="1">
        <text>[eIF5A protein]-L-lysine + spermidine = [eIF5A protein]-deoxyhypusine + propane-1,3-diamine</text>
        <dbReference type="Rhea" id="RHEA:33299"/>
        <dbReference type="Rhea" id="RHEA-COMP:10143"/>
        <dbReference type="Rhea" id="RHEA-COMP:10144"/>
        <dbReference type="ChEBI" id="CHEBI:29969"/>
        <dbReference type="ChEBI" id="CHEBI:57484"/>
        <dbReference type="ChEBI" id="CHEBI:57834"/>
        <dbReference type="ChEBI" id="CHEBI:82657"/>
        <dbReference type="EC" id="2.5.1.46"/>
    </reaction>
</comment>
<evidence type="ECO:0000256" key="6">
    <source>
        <dbReference type="ARBA" id="ARBA00022679"/>
    </source>
</evidence>
<dbReference type="Gene3D" id="3.40.910.10">
    <property type="entry name" value="Deoxyhypusine synthase"/>
    <property type="match status" value="1"/>
</dbReference>
<evidence type="ECO:0000256" key="3">
    <source>
        <dbReference type="ARBA" id="ARBA00005041"/>
    </source>
</evidence>
<dbReference type="FunFam" id="3.40.910.10:FF:000001">
    <property type="entry name" value="Probable deoxyhypusine synthase"/>
    <property type="match status" value="1"/>
</dbReference>
<dbReference type="GO" id="GO:0005737">
    <property type="term" value="C:cytoplasm"/>
    <property type="evidence" value="ECO:0007669"/>
    <property type="project" value="TreeGrafter"/>
</dbReference>
<keyword evidence="7" id="KW-0520">NAD</keyword>
<sequence>MSESTSKAEEAVLIQSVPMPAGSVKVRGYDFNEGLDYDRLLGSFLSSGFQATNFGLAVEEVNKMRQWRLSDEPVAEDEDEELKSIEARSKVKSTIFLGYTSNMASCGVRETIRYLCQHKMVDVVVATAGGVEEDFIKCLAPTYIGSNGFDLDGKTLRKQGLNRIGNMLVPNENYCRFEEWLMPILDKMLDEQLATGEPWTPSKFIKRLGLEINNPESIYYWCAKNDIPVFSPALTDGSIGDMLFFHSYKRTGLVLDLVGDIREINMKAMKARHTGAIIIGGGVVKHHIMNANLMRNGCDHAVLINTGQEYDGSDSGAKPDEAISWGKIKMNVTPIKIYAEATIVFPLLVAQTFAKDGPREKV</sequence>
<organism evidence="9">
    <name type="scientific">Guillardia theta (strain CCMP2712)</name>
    <name type="common">Cryptophyte</name>
    <dbReference type="NCBI Taxonomy" id="905079"/>
    <lineage>
        <taxon>Eukaryota</taxon>
        <taxon>Cryptophyceae</taxon>
        <taxon>Pyrenomonadales</taxon>
        <taxon>Geminigeraceae</taxon>
        <taxon>Guillardia</taxon>
    </lineage>
</organism>